<reference evidence="4" key="1">
    <citation type="submission" date="2023-07" db="EMBL/GenBank/DDBJ databases">
        <title>30 novel species of actinomycetes from the DSMZ collection.</title>
        <authorList>
            <person name="Nouioui I."/>
        </authorList>
    </citation>
    <scope>NUCLEOTIDE SEQUENCE [LARGE SCALE GENOMIC DNA]</scope>
    <source>
        <strain evidence="4">DSM 44918</strain>
    </source>
</reference>
<dbReference type="RefSeq" id="WP_311599982.1">
    <property type="nucleotide sequence ID" value="NZ_JAVREM010000022.1"/>
</dbReference>
<organism evidence="3 4">
    <name type="scientific">Streptomyces millisiae</name>
    <dbReference type="NCBI Taxonomy" id="3075542"/>
    <lineage>
        <taxon>Bacteria</taxon>
        <taxon>Bacillati</taxon>
        <taxon>Actinomycetota</taxon>
        <taxon>Actinomycetes</taxon>
        <taxon>Kitasatosporales</taxon>
        <taxon>Streptomycetaceae</taxon>
        <taxon>Streptomyces</taxon>
    </lineage>
</organism>
<dbReference type="Pfam" id="PF04149">
    <property type="entry name" value="DUF397"/>
    <property type="match status" value="2"/>
</dbReference>
<name>A0ABU2LRJ1_9ACTN</name>
<feature type="compositionally biased region" description="Polar residues" evidence="1">
    <location>
        <begin position="11"/>
        <end position="20"/>
    </location>
</feature>
<evidence type="ECO:0000259" key="2">
    <source>
        <dbReference type="Pfam" id="PF04149"/>
    </source>
</evidence>
<feature type="domain" description="DUF397" evidence="2">
    <location>
        <begin position="27"/>
        <end position="80"/>
    </location>
</feature>
<feature type="region of interest" description="Disordered" evidence="1">
    <location>
        <begin position="1"/>
        <end position="21"/>
    </location>
</feature>
<dbReference type="InterPro" id="IPR007278">
    <property type="entry name" value="DUF397"/>
</dbReference>
<feature type="domain" description="DUF397" evidence="2">
    <location>
        <begin position="9"/>
        <end position="26"/>
    </location>
</feature>
<dbReference type="EMBL" id="JAVREM010000022">
    <property type="protein sequence ID" value="MDT0320216.1"/>
    <property type="molecule type" value="Genomic_DNA"/>
</dbReference>
<evidence type="ECO:0000313" key="4">
    <source>
        <dbReference type="Proteomes" id="UP001183420"/>
    </source>
</evidence>
<evidence type="ECO:0000313" key="3">
    <source>
        <dbReference type="EMBL" id="MDT0320216.1"/>
    </source>
</evidence>
<gene>
    <name evidence="3" type="ORF">RNC47_17925</name>
</gene>
<comment type="caution">
    <text evidence="3">The sequence shown here is derived from an EMBL/GenBank/DDBJ whole genome shotgun (WGS) entry which is preliminary data.</text>
</comment>
<proteinExistence type="predicted"/>
<evidence type="ECO:0000256" key="1">
    <source>
        <dbReference type="SAM" id="MobiDB-lite"/>
    </source>
</evidence>
<accession>A0ABU2LRJ1</accession>
<protein>
    <submittedName>
        <fullName evidence="3">DUF397 domain-containing protein</fullName>
    </submittedName>
</protein>
<sequence>MSTADDAPQWRRSSYSNQNGGDCVEVGWRKSSYSNGDGADCLEVGDGVPGALPVRDSKVPVGQVVTFIAPAWASFVRYLRES</sequence>
<keyword evidence="4" id="KW-1185">Reference proteome</keyword>
<dbReference type="Proteomes" id="UP001183420">
    <property type="component" value="Unassembled WGS sequence"/>
</dbReference>